<feature type="compositionally biased region" description="Polar residues" evidence="1">
    <location>
        <begin position="39"/>
        <end position="49"/>
    </location>
</feature>
<protein>
    <recommendedName>
        <fullName evidence="4">Pentatricopeptide repeat-containing protein</fullName>
    </recommendedName>
</protein>
<accession>A0A5J5BGR7</accession>
<evidence type="ECO:0000256" key="1">
    <source>
        <dbReference type="SAM" id="MobiDB-lite"/>
    </source>
</evidence>
<feature type="region of interest" description="Disordered" evidence="1">
    <location>
        <begin position="1"/>
        <end position="52"/>
    </location>
</feature>
<reference evidence="2 3" key="1">
    <citation type="submission" date="2019-09" db="EMBL/GenBank/DDBJ databases">
        <title>A chromosome-level genome assembly of the Chinese tupelo Nyssa sinensis.</title>
        <authorList>
            <person name="Yang X."/>
            <person name="Kang M."/>
            <person name="Yang Y."/>
            <person name="Xiong H."/>
            <person name="Wang M."/>
            <person name="Zhang Z."/>
            <person name="Wang Z."/>
            <person name="Wu H."/>
            <person name="Ma T."/>
            <person name="Liu J."/>
            <person name="Xi Z."/>
        </authorList>
    </citation>
    <scope>NUCLEOTIDE SEQUENCE [LARGE SCALE GENOMIC DNA]</scope>
    <source>
        <strain evidence="2">J267</strain>
        <tissue evidence="2">Leaf</tissue>
    </source>
</reference>
<evidence type="ECO:0000313" key="2">
    <source>
        <dbReference type="EMBL" id="KAA8542325.1"/>
    </source>
</evidence>
<organism evidence="2 3">
    <name type="scientific">Nyssa sinensis</name>
    <dbReference type="NCBI Taxonomy" id="561372"/>
    <lineage>
        <taxon>Eukaryota</taxon>
        <taxon>Viridiplantae</taxon>
        <taxon>Streptophyta</taxon>
        <taxon>Embryophyta</taxon>
        <taxon>Tracheophyta</taxon>
        <taxon>Spermatophyta</taxon>
        <taxon>Magnoliopsida</taxon>
        <taxon>eudicotyledons</taxon>
        <taxon>Gunneridae</taxon>
        <taxon>Pentapetalae</taxon>
        <taxon>asterids</taxon>
        <taxon>Cornales</taxon>
        <taxon>Nyssaceae</taxon>
        <taxon>Nyssa</taxon>
    </lineage>
</organism>
<dbReference type="Gene3D" id="1.25.40.10">
    <property type="entry name" value="Tetratricopeptide repeat domain"/>
    <property type="match status" value="1"/>
</dbReference>
<dbReference type="EMBL" id="CM018035">
    <property type="protein sequence ID" value="KAA8542325.1"/>
    <property type="molecule type" value="Genomic_DNA"/>
</dbReference>
<evidence type="ECO:0000313" key="3">
    <source>
        <dbReference type="Proteomes" id="UP000325577"/>
    </source>
</evidence>
<dbReference type="Proteomes" id="UP000325577">
    <property type="component" value="Linkage Group LG12"/>
</dbReference>
<proteinExistence type="predicted"/>
<dbReference type="OrthoDB" id="1808268at2759"/>
<evidence type="ECO:0008006" key="4">
    <source>
        <dbReference type="Google" id="ProtNLM"/>
    </source>
</evidence>
<dbReference type="AlphaFoldDB" id="A0A5J5BGR7"/>
<name>A0A5J5BGR7_9ASTE</name>
<gene>
    <name evidence="2" type="ORF">F0562_023539</name>
</gene>
<dbReference type="InterPro" id="IPR011990">
    <property type="entry name" value="TPR-like_helical_dom_sf"/>
</dbReference>
<feature type="compositionally biased region" description="Low complexity" evidence="1">
    <location>
        <begin position="12"/>
        <end position="27"/>
    </location>
</feature>
<sequence length="231" mass="25978">MNQPITRRSSHRSISSTTIHSLSASSTGPRNKKDFITSPLPTNPSSNVSLPPAIQRRCPLKASQSLKIRPRPFSLLIGYTVTDYSNAHKVFNEMVLRERRICEANEMGEVIVSGNFPTEDDVLNGLIGSASTISPCSAMLFFKFMVEKERFPTLLTLSNLSRNLLSMEKIDELLEVFQSLTAKEYFSEVKSYKVSFLFKIGKVKEEYGVLLEMMKKGLCPDVSFYNSLMEA</sequence>
<keyword evidence="3" id="KW-1185">Reference proteome</keyword>